<reference evidence="2 3" key="1">
    <citation type="submission" date="2019-08" db="EMBL/GenBank/DDBJ databases">
        <authorList>
            <person name="Luo N."/>
        </authorList>
    </citation>
    <scope>NUCLEOTIDE SEQUENCE [LARGE SCALE GENOMIC DNA]</scope>
    <source>
        <strain evidence="2 3">NCIMB 9442</strain>
    </source>
</reference>
<comment type="caution">
    <text evidence="2">The sequence shown here is derived from an EMBL/GenBank/DDBJ whole genome shotgun (WGS) entry which is preliminary data.</text>
</comment>
<protein>
    <submittedName>
        <fullName evidence="2">Uncharacterized protein</fullName>
    </submittedName>
</protein>
<evidence type="ECO:0000313" key="2">
    <source>
        <dbReference type="EMBL" id="MBG3878231.1"/>
    </source>
</evidence>
<dbReference type="RefSeq" id="WP_015946198.1">
    <property type="nucleotide sequence ID" value="NZ_VRYY01000512.1"/>
</dbReference>
<proteinExistence type="predicted"/>
<organism evidence="2 3">
    <name type="scientific">Nitratidesulfovibrio oxamicus</name>
    <dbReference type="NCBI Taxonomy" id="32016"/>
    <lineage>
        <taxon>Bacteria</taxon>
        <taxon>Pseudomonadati</taxon>
        <taxon>Thermodesulfobacteriota</taxon>
        <taxon>Desulfovibrionia</taxon>
        <taxon>Desulfovibrionales</taxon>
        <taxon>Desulfovibrionaceae</taxon>
        <taxon>Nitratidesulfovibrio</taxon>
    </lineage>
</organism>
<dbReference type="Proteomes" id="UP001194469">
    <property type="component" value="Unassembled WGS sequence"/>
</dbReference>
<keyword evidence="3" id="KW-1185">Reference proteome</keyword>
<sequence>MRIEWRIDKQRGNLRPVLRYTVSLEPHEKALAVPPVRVQSTIPEPPDSWRPHCYPGESERAGEAPRGVYVLDAPSHAGREAETTLRLPWREDNEYPEVEASFALLRDACEAQLTSAHASEPMTLRGELRATESMRRHVAPAVVAERLLRLAR</sequence>
<evidence type="ECO:0000313" key="3">
    <source>
        <dbReference type="Proteomes" id="UP001194469"/>
    </source>
</evidence>
<feature type="region of interest" description="Disordered" evidence="1">
    <location>
        <begin position="42"/>
        <end position="65"/>
    </location>
</feature>
<accession>A0ABS0J711</accession>
<dbReference type="EMBL" id="VRYY01000512">
    <property type="protein sequence ID" value="MBG3878231.1"/>
    <property type="molecule type" value="Genomic_DNA"/>
</dbReference>
<evidence type="ECO:0000256" key="1">
    <source>
        <dbReference type="SAM" id="MobiDB-lite"/>
    </source>
</evidence>
<gene>
    <name evidence="2" type="ORF">FVW20_14730</name>
</gene>
<name>A0ABS0J711_9BACT</name>